<feature type="domain" description="ABC transmembrane type-1" evidence="15">
    <location>
        <begin position="93"/>
        <end position="281"/>
    </location>
</feature>
<gene>
    <name evidence="16" type="ORF">PU630_01775</name>
</gene>
<evidence type="ECO:0000256" key="7">
    <source>
        <dbReference type="ARBA" id="ARBA00022692"/>
    </source>
</evidence>
<dbReference type="InterPro" id="IPR017871">
    <property type="entry name" value="ABC_transporter-like_CS"/>
</dbReference>
<evidence type="ECO:0000259" key="15">
    <source>
        <dbReference type="PROSITE" id="PS50928"/>
    </source>
</evidence>
<evidence type="ECO:0000259" key="14">
    <source>
        <dbReference type="PROSITE" id="PS50893"/>
    </source>
</evidence>
<accession>A0ABY8C3W6</accession>
<dbReference type="Gene3D" id="1.10.3720.10">
    <property type="entry name" value="MetI-like"/>
    <property type="match status" value="1"/>
</dbReference>
<feature type="transmembrane region" description="Helical" evidence="13">
    <location>
        <begin position="262"/>
        <end position="284"/>
    </location>
</feature>
<protein>
    <submittedName>
        <fullName evidence="16">Dipeptide/oligopeptide/nickel ABC transporter permease/ATP-binding protein</fullName>
    </submittedName>
</protein>
<evidence type="ECO:0000256" key="3">
    <source>
        <dbReference type="ARBA" id="ARBA00005417"/>
    </source>
</evidence>
<dbReference type="CDD" id="cd06261">
    <property type="entry name" value="TM_PBP2"/>
    <property type="match status" value="1"/>
</dbReference>
<keyword evidence="5" id="KW-1003">Cell membrane</keyword>
<name>A0ABY8C3W6_9MICO</name>
<organism evidence="16 17">
    <name type="scientific">Microbacterium horticulturae</name>
    <dbReference type="NCBI Taxonomy" id="3028316"/>
    <lineage>
        <taxon>Bacteria</taxon>
        <taxon>Bacillati</taxon>
        <taxon>Actinomycetota</taxon>
        <taxon>Actinomycetes</taxon>
        <taxon>Micrococcales</taxon>
        <taxon>Microbacteriaceae</taxon>
        <taxon>Microbacterium</taxon>
    </lineage>
</organism>
<dbReference type="RefSeq" id="WP_275278642.1">
    <property type="nucleotide sequence ID" value="NZ_CP119108.1"/>
</dbReference>
<dbReference type="InterPro" id="IPR035906">
    <property type="entry name" value="MetI-like_sf"/>
</dbReference>
<feature type="transmembrane region" description="Helical" evidence="13">
    <location>
        <begin position="156"/>
        <end position="175"/>
    </location>
</feature>
<evidence type="ECO:0000256" key="8">
    <source>
        <dbReference type="ARBA" id="ARBA00022741"/>
    </source>
</evidence>
<evidence type="ECO:0000256" key="9">
    <source>
        <dbReference type="ARBA" id="ARBA00022840"/>
    </source>
</evidence>
<dbReference type="CDD" id="cd03257">
    <property type="entry name" value="ABC_NikE_OppD_transporters"/>
    <property type="match status" value="1"/>
</dbReference>
<dbReference type="EMBL" id="CP119108">
    <property type="protein sequence ID" value="WEG09318.1"/>
    <property type="molecule type" value="Genomic_DNA"/>
</dbReference>
<dbReference type="InterPro" id="IPR003593">
    <property type="entry name" value="AAA+_ATPase"/>
</dbReference>
<keyword evidence="12 13" id="KW-0472">Membrane</keyword>
<evidence type="ECO:0000256" key="13">
    <source>
        <dbReference type="RuleBase" id="RU363032"/>
    </source>
</evidence>
<evidence type="ECO:0000256" key="12">
    <source>
        <dbReference type="ARBA" id="ARBA00023136"/>
    </source>
</evidence>
<feature type="domain" description="ABC transporter" evidence="14">
    <location>
        <begin position="328"/>
        <end position="576"/>
    </location>
</feature>
<sequence>MTQDAAPLTAGLAQAEASRPVGIWRALLSRPLAVISAALLLVVVLVAILAPWIAPFGANQADLIHAFEGPQAGHPLGFDSAGRDVLSRLIYGAQNTIGGAGIALVVALVIGVPAGLIAGYCGRWFDSVSNWMTNLVMSLPAMIILLASRAVLGPTVWVLMVVLGFLVSPSFFRLVRGAVAGVRGELYVDAARVSGLSDARIIARHVLTVVRAPVIIQVALVGGIAIGLQAGLEFIGIGSGNIPTWGAMLNEAFTNFYRAPLLLLWPGLALGLTSAALVLLAAGIRDALDDRGREPRAPARARRQAMAAQRAAERAELPADGRGDLLSIRGLRVAYRQGEGDDIEVVHGVDLDVARGQIVGLVGESGSGKSQTAFSALGIIPTDGYVRSGSILVTGREVVDAAPDDARRARRALGYVPQEPMSNLDPSFTIGSQLTEPLRVGGGMRRVDAKRTVLDLLRAVEIADPERVYRSYPHEISGGMAQRVLIAGALSTDPALIIADEPTTALDVTVQAEVLGILRRLRDERGVGVLIVTHNLGVIADLCDRVCVMSDGRIVEEGEAAQVLTAPRHPYTQRLVASVPDESVTRGPWRDPALIEEAS</sequence>
<dbReference type="InterPro" id="IPR025966">
    <property type="entry name" value="OppC_N"/>
</dbReference>
<keyword evidence="8" id="KW-0547">Nucleotide-binding</keyword>
<dbReference type="Pfam" id="PF00005">
    <property type="entry name" value="ABC_tran"/>
    <property type="match status" value="1"/>
</dbReference>
<dbReference type="InterPro" id="IPR050388">
    <property type="entry name" value="ABC_Ni/Peptide_Import"/>
</dbReference>
<comment type="similarity">
    <text evidence="3">Belongs to the ABC transporter superfamily.</text>
</comment>
<keyword evidence="4 13" id="KW-0813">Transport</keyword>
<evidence type="ECO:0000313" key="17">
    <source>
        <dbReference type="Proteomes" id="UP001214553"/>
    </source>
</evidence>
<evidence type="ECO:0000313" key="16">
    <source>
        <dbReference type="EMBL" id="WEG09318.1"/>
    </source>
</evidence>
<feature type="transmembrane region" description="Helical" evidence="13">
    <location>
        <begin position="214"/>
        <end position="242"/>
    </location>
</feature>
<keyword evidence="11 13" id="KW-1133">Transmembrane helix</keyword>
<comment type="subcellular location">
    <subcellularLocation>
        <location evidence="13">Cell membrane</location>
        <topology evidence="13">Multi-pass membrane protein</topology>
    </subcellularLocation>
    <subcellularLocation>
        <location evidence="2">Cell membrane</location>
        <topology evidence="2">Peripheral membrane protein</topology>
    </subcellularLocation>
    <subcellularLocation>
        <location evidence="1">Membrane</location>
        <topology evidence="1">Multi-pass membrane protein</topology>
    </subcellularLocation>
</comment>
<evidence type="ECO:0000256" key="11">
    <source>
        <dbReference type="ARBA" id="ARBA00022989"/>
    </source>
</evidence>
<evidence type="ECO:0000256" key="2">
    <source>
        <dbReference type="ARBA" id="ARBA00004202"/>
    </source>
</evidence>
<feature type="transmembrane region" description="Helical" evidence="13">
    <location>
        <begin position="32"/>
        <end position="54"/>
    </location>
</feature>
<dbReference type="Proteomes" id="UP001214553">
    <property type="component" value="Chromosome"/>
</dbReference>
<proteinExistence type="inferred from homology"/>
<dbReference type="Pfam" id="PF00528">
    <property type="entry name" value="BPD_transp_1"/>
    <property type="match status" value="1"/>
</dbReference>
<evidence type="ECO:0000256" key="1">
    <source>
        <dbReference type="ARBA" id="ARBA00004141"/>
    </source>
</evidence>
<dbReference type="Gene3D" id="3.40.50.300">
    <property type="entry name" value="P-loop containing nucleotide triphosphate hydrolases"/>
    <property type="match status" value="1"/>
</dbReference>
<feature type="transmembrane region" description="Helical" evidence="13">
    <location>
        <begin position="97"/>
        <end position="119"/>
    </location>
</feature>
<keyword evidence="7 13" id="KW-0812">Transmembrane</keyword>
<dbReference type="Pfam" id="PF12911">
    <property type="entry name" value="OppC_N"/>
    <property type="match status" value="1"/>
</dbReference>
<dbReference type="PROSITE" id="PS00211">
    <property type="entry name" value="ABC_TRANSPORTER_1"/>
    <property type="match status" value="1"/>
</dbReference>
<dbReference type="PANTHER" id="PTHR43297:SF14">
    <property type="entry name" value="ATPASE AAA-TYPE CORE DOMAIN-CONTAINING PROTEIN"/>
    <property type="match status" value="1"/>
</dbReference>
<keyword evidence="6" id="KW-0997">Cell inner membrane</keyword>
<comment type="similarity">
    <text evidence="13">Belongs to the binding-protein-dependent transport system permease family.</text>
</comment>
<evidence type="ECO:0000256" key="4">
    <source>
        <dbReference type="ARBA" id="ARBA00022448"/>
    </source>
</evidence>
<dbReference type="InterPro" id="IPR013563">
    <property type="entry name" value="Oligopep_ABC_C"/>
</dbReference>
<keyword evidence="9" id="KW-0067">ATP-binding</keyword>
<keyword evidence="17" id="KW-1185">Reference proteome</keyword>
<evidence type="ECO:0000256" key="10">
    <source>
        <dbReference type="ARBA" id="ARBA00022967"/>
    </source>
</evidence>
<keyword evidence="10" id="KW-1278">Translocase</keyword>
<dbReference type="SMART" id="SM00382">
    <property type="entry name" value="AAA"/>
    <property type="match status" value="1"/>
</dbReference>
<evidence type="ECO:0000256" key="6">
    <source>
        <dbReference type="ARBA" id="ARBA00022519"/>
    </source>
</evidence>
<dbReference type="PROSITE" id="PS50893">
    <property type="entry name" value="ABC_TRANSPORTER_2"/>
    <property type="match status" value="1"/>
</dbReference>
<dbReference type="InterPro" id="IPR000515">
    <property type="entry name" value="MetI-like"/>
</dbReference>
<dbReference type="PROSITE" id="PS50928">
    <property type="entry name" value="ABC_TM1"/>
    <property type="match status" value="1"/>
</dbReference>
<reference evidence="16 17" key="1">
    <citation type="submission" date="2023-03" db="EMBL/GenBank/DDBJ databases">
        <title>Genome sequence of Microbacterium sp. KACC 23027.</title>
        <authorList>
            <person name="Kim S."/>
            <person name="Heo J."/>
            <person name="Kwon S.-W."/>
        </authorList>
    </citation>
    <scope>NUCLEOTIDE SEQUENCE [LARGE SCALE GENOMIC DNA]</scope>
    <source>
        <strain evidence="16 17">KACC 23027</strain>
    </source>
</reference>
<dbReference type="SUPFAM" id="SSF161098">
    <property type="entry name" value="MetI-like"/>
    <property type="match status" value="1"/>
</dbReference>
<dbReference type="InterPro" id="IPR003439">
    <property type="entry name" value="ABC_transporter-like_ATP-bd"/>
</dbReference>
<dbReference type="InterPro" id="IPR027417">
    <property type="entry name" value="P-loop_NTPase"/>
</dbReference>
<dbReference type="Pfam" id="PF08352">
    <property type="entry name" value="oligo_HPY"/>
    <property type="match status" value="1"/>
</dbReference>
<dbReference type="PANTHER" id="PTHR43297">
    <property type="entry name" value="OLIGOPEPTIDE TRANSPORT ATP-BINDING PROTEIN APPD"/>
    <property type="match status" value="1"/>
</dbReference>
<dbReference type="SUPFAM" id="SSF52540">
    <property type="entry name" value="P-loop containing nucleoside triphosphate hydrolases"/>
    <property type="match status" value="1"/>
</dbReference>
<evidence type="ECO:0000256" key="5">
    <source>
        <dbReference type="ARBA" id="ARBA00022475"/>
    </source>
</evidence>
<feature type="transmembrane region" description="Helical" evidence="13">
    <location>
        <begin position="131"/>
        <end position="150"/>
    </location>
</feature>